<organism evidence="2 3">
    <name type="scientific">Ligilactobacillus saerimneri</name>
    <dbReference type="NCBI Taxonomy" id="228229"/>
    <lineage>
        <taxon>Bacteria</taxon>
        <taxon>Bacillati</taxon>
        <taxon>Bacillota</taxon>
        <taxon>Bacilli</taxon>
        <taxon>Lactobacillales</taxon>
        <taxon>Lactobacillaceae</taxon>
        <taxon>Ligilactobacillus</taxon>
    </lineage>
</organism>
<dbReference type="InterPro" id="IPR010359">
    <property type="entry name" value="IrrE_HExxH"/>
</dbReference>
<dbReference type="EMBL" id="CP047418">
    <property type="protein sequence ID" value="QLL77604.1"/>
    <property type="molecule type" value="Genomic_DNA"/>
</dbReference>
<name>A0A7H9EIY7_9LACO</name>
<dbReference type="RefSeq" id="WP_180849422.1">
    <property type="nucleotide sequence ID" value="NZ_CP047418.1"/>
</dbReference>
<sequence length="139" mass="15967">MVFNHRIDTFLKENNIKVVFLDDLNGKGLYIPKERTIILKSELSKEEQILVLLHEIGHLINDENVPGSYNKHYAPRSKMENKANDFMLRELLCSYLLTTGTEPTDINCVVFLECEKLPLSLENDVKRILSEGTAKIGIY</sequence>
<accession>A0A7H9EIY7</accession>
<dbReference type="Proteomes" id="UP000510886">
    <property type="component" value="Chromosome"/>
</dbReference>
<dbReference type="Pfam" id="PF06114">
    <property type="entry name" value="Peptidase_M78"/>
    <property type="match status" value="1"/>
</dbReference>
<dbReference type="AlphaFoldDB" id="A0A7H9EIY7"/>
<proteinExistence type="predicted"/>
<protein>
    <submittedName>
        <fullName evidence="2">ImmA/IrrE family metallo-endopeptidase</fullName>
    </submittedName>
</protein>
<feature type="domain" description="IrrE N-terminal-like" evidence="1">
    <location>
        <begin position="14"/>
        <end position="90"/>
    </location>
</feature>
<dbReference type="KEGG" id="lsw:GTO87_02720"/>
<dbReference type="Gene3D" id="1.10.10.2910">
    <property type="match status" value="1"/>
</dbReference>
<evidence type="ECO:0000313" key="3">
    <source>
        <dbReference type="Proteomes" id="UP000510886"/>
    </source>
</evidence>
<reference evidence="2 3" key="1">
    <citation type="submission" date="2020-01" db="EMBL/GenBank/DDBJ databases">
        <title>Complete and circular genome sequences of six lactobacillus isolates from horses.</title>
        <authorList>
            <person name="Hassan H.M."/>
        </authorList>
    </citation>
    <scope>NUCLEOTIDE SEQUENCE [LARGE SCALE GENOMIC DNA]</scope>
    <source>
        <strain evidence="2 3">1A</strain>
    </source>
</reference>
<evidence type="ECO:0000313" key="2">
    <source>
        <dbReference type="EMBL" id="QLL77604.1"/>
    </source>
</evidence>
<gene>
    <name evidence="2" type="ORF">GTO87_02720</name>
</gene>
<evidence type="ECO:0000259" key="1">
    <source>
        <dbReference type="Pfam" id="PF06114"/>
    </source>
</evidence>